<keyword evidence="1" id="KW-1133">Transmembrane helix</keyword>
<name>A0A8J2P185_9HEXA</name>
<dbReference type="AlphaFoldDB" id="A0A8J2P185"/>
<keyword evidence="1" id="KW-0472">Membrane</keyword>
<evidence type="ECO:0000256" key="1">
    <source>
        <dbReference type="SAM" id="Phobius"/>
    </source>
</evidence>
<gene>
    <name evidence="2" type="ORF">AFUS01_LOCUS10976</name>
</gene>
<protein>
    <submittedName>
        <fullName evidence="2">Uncharacterized protein</fullName>
    </submittedName>
</protein>
<evidence type="ECO:0000313" key="3">
    <source>
        <dbReference type="Proteomes" id="UP000708208"/>
    </source>
</evidence>
<feature type="transmembrane region" description="Helical" evidence="1">
    <location>
        <begin position="97"/>
        <end position="130"/>
    </location>
</feature>
<dbReference type="EMBL" id="CAJVCH010082879">
    <property type="protein sequence ID" value="CAG7721785.1"/>
    <property type="molecule type" value="Genomic_DNA"/>
</dbReference>
<keyword evidence="1" id="KW-0812">Transmembrane</keyword>
<comment type="caution">
    <text evidence="2">The sequence shown here is derived from an EMBL/GenBank/DDBJ whole genome shotgun (WGS) entry which is preliminary data.</text>
</comment>
<accession>A0A8J2P185</accession>
<proteinExistence type="predicted"/>
<feature type="non-terminal residue" evidence="2">
    <location>
        <position position="1"/>
    </location>
</feature>
<keyword evidence="3" id="KW-1185">Reference proteome</keyword>
<evidence type="ECO:0000313" key="2">
    <source>
        <dbReference type="EMBL" id="CAG7721785.1"/>
    </source>
</evidence>
<feature type="transmembrane region" description="Helical" evidence="1">
    <location>
        <begin position="57"/>
        <end position="77"/>
    </location>
</feature>
<sequence length="145" mass="16288">PVHFGLIFGAGTTLMWCKMTFFKNSEIFVVIFNEIVAPRGEGSNKKLPWKQLSIQELLVVTFPLALISSPIFAASLHLYNPKGSYFIYSVVNPNYQFWPVLLLLTLTESAFVGFIAVSGLFVVFIFLMFLEKCGDVVQRGVKSLK</sequence>
<organism evidence="2 3">
    <name type="scientific">Allacma fusca</name>
    <dbReference type="NCBI Taxonomy" id="39272"/>
    <lineage>
        <taxon>Eukaryota</taxon>
        <taxon>Metazoa</taxon>
        <taxon>Ecdysozoa</taxon>
        <taxon>Arthropoda</taxon>
        <taxon>Hexapoda</taxon>
        <taxon>Collembola</taxon>
        <taxon>Symphypleona</taxon>
        <taxon>Sminthuridae</taxon>
        <taxon>Allacma</taxon>
    </lineage>
</organism>
<reference evidence="2" key="1">
    <citation type="submission" date="2021-06" db="EMBL/GenBank/DDBJ databases">
        <authorList>
            <person name="Hodson N. C."/>
            <person name="Mongue J. A."/>
            <person name="Jaron S. K."/>
        </authorList>
    </citation>
    <scope>NUCLEOTIDE SEQUENCE</scope>
</reference>
<dbReference type="Proteomes" id="UP000708208">
    <property type="component" value="Unassembled WGS sequence"/>
</dbReference>